<dbReference type="Pfam" id="PF00582">
    <property type="entry name" value="Usp"/>
    <property type="match status" value="2"/>
</dbReference>
<accession>A0ABS6QAQ5</accession>
<evidence type="ECO:0000256" key="1">
    <source>
        <dbReference type="ARBA" id="ARBA00004496"/>
    </source>
</evidence>
<dbReference type="InterPro" id="IPR006016">
    <property type="entry name" value="UspA"/>
</dbReference>
<evidence type="ECO:0000256" key="4">
    <source>
        <dbReference type="ARBA" id="ARBA00037131"/>
    </source>
</evidence>
<dbReference type="SUPFAM" id="SSF52402">
    <property type="entry name" value="Adenine nucleotide alpha hydrolases-like"/>
    <property type="match status" value="2"/>
</dbReference>
<comment type="function">
    <text evidence="4">Required for resistance to DNA-damaging agents.</text>
</comment>
<dbReference type="PANTHER" id="PTHR47892:SF1">
    <property type="entry name" value="UNIVERSAL STRESS PROTEIN E"/>
    <property type="match status" value="1"/>
</dbReference>
<dbReference type="PANTHER" id="PTHR47892">
    <property type="entry name" value="UNIVERSAL STRESS PROTEIN E"/>
    <property type="match status" value="1"/>
</dbReference>
<comment type="similarity">
    <text evidence="2">Belongs to the universal stress protein A family.</text>
</comment>
<dbReference type="Gene3D" id="3.40.50.12370">
    <property type="match status" value="1"/>
</dbReference>
<evidence type="ECO:0000313" key="7">
    <source>
        <dbReference type="Proteomes" id="UP000609530"/>
    </source>
</evidence>
<dbReference type="Proteomes" id="UP000609530">
    <property type="component" value="Unassembled WGS sequence"/>
</dbReference>
<evidence type="ECO:0000259" key="5">
    <source>
        <dbReference type="Pfam" id="PF00582"/>
    </source>
</evidence>
<feature type="domain" description="UspA" evidence="5">
    <location>
        <begin position="4"/>
        <end position="142"/>
    </location>
</feature>
<dbReference type="RefSeq" id="WP_186674381.1">
    <property type="nucleotide sequence ID" value="NZ_JABWRZ020000001.1"/>
</dbReference>
<evidence type="ECO:0000256" key="3">
    <source>
        <dbReference type="ARBA" id="ARBA00022490"/>
    </source>
</evidence>
<evidence type="ECO:0000313" key="6">
    <source>
        <dbReference type="EMBL" id="MBV4491280.1"/>
    </source>
</evidence>
<evidence type="ECO:0000256" key="2">
    <source>
        <dbReference type="ARBA" id="ARBA00008791"/>
    </source>
</evidence>
<organism evidence="6 7">
    <name type="scientific">Pseudomonas oryzicola</name>
    <dbReference type="NCBI Taxonomy" id="485876"/>
    <lineage>
        <taxon>Bacteria</taxon>
        <taxon>Pseudomonadati</taxon>
        <taxon>Pseudomonadota</taxon>
        <taxon>Gammaproteobacteria</taxon>
        <taxon>Pseudomonadales</taxon>
        <taxon>Pseudomonadaceae</taxon>
        <taxon>Pseudomonas</taxon>
    </lineage>
</organism>
<comment type="subcellular location">
    <subcellularLocation>
        <location evidence="1">Cytoplasm</location>
    </subcellularLocation>
</comment>
<comment type="caution">
    <text evidence="6">The sequence shown here is derived from an EMBL/GenBank/DDBJ whole genome shotgun (WGS) entry which is preliminary data.</text>
</comment>
<gene>
    <name evidence="6" type="ORF">HU760_011810</name>
</gene>
<protein>
    <submittedName>
        <fullName evidence="6">Universal stress protein</fullName>
    </submittedName>
</protein>
<keyword evidence="7" id="KW-1185">Reference proteome</keyword>
<keyword evidence="3" id="KW-0963">Cytoplasm</keyword>
<reference evidence="6 7" key="1">
    <citation type="journal article" date="2020" name="Microorganisms">
        <title>Reliable Identification of Environmental Pseudomonas Isolates Using the rpoD Gene.</title>
        <authorList>
            <consortium name="The Broad Institute Genome Sequencing Platform"/>
            <person name="Girard L."/>
            <person name="Lood C."/>
            <person name="Rokni-Zadeh H."/>
            <person name="van Noort V."/>
            <person name="Lavigne R."/>
            <person name="De Mot R."/>
        </authorList>
    </citation>
    <scope>NUCLEOTIDE SEQUENCE [LARGE SCALE GENOMIC DNA]</scope>
    <source>
        <strain evidence="6 7">RD9SR1</strain>
    </source>
</reference>
<feature type="domain" description="UspA" evidence="5">
    <location>
        <begin position="151"/>
        <end position="291"/>
    </location>
</feature>
<name>A0ABS6QAQ5_9PSED</name>
<proteinExistence type="inferred from homology"/>
<dbReference type="EMBL" id="JABWRZ020000001">
    <property type="protein sequence ID" value="MBV4491280.1"/>
    <property type="molecule type" value="Genomic_DNA"/>
</dbReference>
<sequence>MNRYRRILLIMTEVQANAALYRAMALAATSGASLHVLGIHEPSELQLRHELRDAQLPSAAFVHFGTGMQALLDEQPALGLQLSFEAVESLSPRDLLPACIARYAPDLVIKGCPGCSLLDQIARNSLDQALLHASAAPLLFVPANAPAVPGNVLVAVDVANPSPENDALNHALVTAGQTLVAQCKGQLHLLSAYDLPIAMLANPDLAGPWADEVRDARQLPFDALADAHGIVHAHRHFSEGAPLRVIKAQIDALNIDVVVVGVVQARRWAKLIGDTTERLVSQAPCSILTIRPAPAR</sequence>